<gene>
    <name evidence="2" type="ORF">SAE02_04000</name>
</gene>
<dbReference type="PRINTS" id="PR00368">
    <property type="entry name" value="FADPNR"/>
</dbReference>
<comment type="caution">
    <text evidence="2">The sequence shown here is derived from an EMBL/GenBank/DDBJ whole genome shotgun (WGS) entry which is preliminary data.</text>
</comment>
<reference evidence="2 3" key="1">
    <citation type="submission" date="2019-07" db="EMBL/GenBank/DDBJ databases">
        <title>Whole genome shotgun sequence of Skermanella aerolata NBRC 106429.</title>
        <authorList>
            <person name="Hosoyama A."/>
            <person name="Uohara A."/>
            <person name="Ohji S."/>
            <person name="Ichikawa N."/>
        </authorList>
    </citation>
    <scope>NUCLEOTIDE SEQUENCE [LARGE SCALE GENOMIC DNA]</scope>
    <source>
        <strain evidence="2 3">NBRC 106429</strain>
    </source>
</reference>
<organism evidence="2 3">
    <name type="scientific">Skermanella aerolata</name>
    <dbReference type="NCBI Taxonomy" id="393310"/>
    <lineage>
        <taxon>Bacteria</taxon>
        <taxon>Pseudomonadati</taxon>
        <taxon>Pseudomonadota</taxon>
        <taxon>Alphaproteobacteria</taxon>
        <taxon>Rhodospirillales</taxon>
        <taxon>Azospirillaceae</taxon>
        <taxon>Skermanella</taxon>
    </lineage>
</organism>
<dbReference type="Proteomes" id="UP000321523">
    <property type="component" value="Unassembled WGS sequence"/>
</dbReference>
<accession>A0A512DIG9</accession>
<keyword evidence="1" id="KW-0560">Oxidoreductase</keyword>
<dbReference type="InterPro" id="IPR050982">
    <property type="entry name" value="Auxin_biosynth/cation_transpt"/>
</dbReference>
<sequence length="472" mass="53115">MSSLRDLETRIARDLSITDYPARSWVPARRYRDEPVLDVLIVGAGQGGLAVTFHLLRESVGNIMLIDQRKQGEEGPWTNFARMMTLRTPKYLTGPDLGIPSLTPRAWYEAKYGAEAWDRLDKIPRETWHDYIGWYRSVLKLPVRNEIRLTRIVPVDDLFEVTLMPTDGGGEETRYARKVVLATGTEGSGRWSIPPLVEEKLPRDRYAHTAQPLDFNDLAGKKIGVLGAGASAFDNAATALEHGATEVSLFARRQSIPAINPFRWMEFSGFLHHFADLNDVQRWEAMVKVYSFNQPPPRDTLDRVRRFPNFRLHLGSPWIEAGMEAGRVWAKTPDGRHEFDFVLVCTGTEVDLARRPELAGFSQHIALWRDRYTPPPELAHPKLTAHPYLGSAFQFIEKVPGTAPFLKNLHNFTFGATPSMGLSGASISGMKFGVPRLVQGITRDLFRADAALHQASLAAYDVRELVDDPWAS</sequence>
<dbReference type="PANTHER" id="PTHR43539:SF91">
    <property type="entry name" value="FAD-DEPENDENT URATE HYDROXYLASE"/>
    <property type="match status" value="1"/>
</dbReference>
<dbReference type="GO" id="GO:0004497">
    <property type="term" value="F:monooxygenase activity"/>
    <property type="evidence" value="ECO:0007669"/>
    <property type="project" value="TreeGrafter"/>
</dbReference>
<evidence type="ECO:0000313" key="2">
    <source>
        <dbReference type="EMBL" id="GEO36252.1"/>
    </source>
</evidence>
<dbReference type="PANTHER" id="PTHR43539">
    <property type="entry name" value="FLAVIN-BINDING MONOOXYGENASE-LIKE PROTEIN (AFU_ORTHOLOGUE AFUA_4G09220)"/>
    <property type="match status" value="1"/>
</dbReference>
<name>A0A512DIG9_9PROT</name>
<protein>
    <submittedName>
        <fullName evidence="2">Oxidoreductase</fullName>
    </submittedName>
</protein>
<dbReference type="SUPFAM" id="SSF51905">
    <property type="entry name" value="FAD/NAD(P)-binding domain"/>
    <property type="match status" value="1"/>
</dbReference>
<dbReference type="InterPro" id="IPR036188">
    <property type="entry name" value="FAD/NAD-bd_sf"/>
</dbReference>
<evidence type="ECO:0000256" key="1">
    <source>
        <dbReference type="ARBA" id="ARBA00023002"/>
    </source>
</evidence>
<dbReference type="AlphaFoldDB" id="A0A512DIG9"/>
<proteinExistence type="predicted"/>
<dbReference type="EMBL" id="BJYZ01000002">
    <property type="protein sequence ID" value="GEO36252.1"/>
    <property type="molecule type" value="Genomic_DNA"/>
</dbReference>
<dbReference type="Gene3D" id="3.50.50.60">
    <property type="entry name" value="FAD/NAD(P)-binding domain"/>
    <property type="match status" value="1"/>
</dbReference>
<dbReference type="GO" id="GO:0050660">
    <property type="term" value="F:flavin adenine dinucleotide binding"/>
    <property type="evidence" value="ECO:0007669"/>
    <property type="project" value="TreeGrafter"/>
</dbReference>
<evidence type="ECO:0000313" key="3">
    <source>
        <dbReference type="Proteomes" id="UP000321523"/>
    </source>
</evidence>
<keyword evidence="3" id="KW-1185">Reference proteome</keyword>
<dbReference type="Pfam" id="PF13738">
    <property type="entry name" value="Pyr_redox_3"/>
    <property type="match status" value="1"/>
</dbReference>
<dbReference type="RefSeq" id="WP_244619385.1">
    <property type="nucleotide sequence ID" value="NZ_BJYZ01000002.1"/>
</dbReference>